<feature type="signal peptide" evidence="1">
    <location>
        <begin position="1"/>
        <end position="21"/>
    </location>
</feature>
<dbReference type="PANTHER" id="PTHR24148:SF78">
    <property type="entry name" value="HETEROKARYON INCOMPATIBILITY DOMAIN-CONTAINING PROTEIN"/>
    <property type="match status" value="1"/>
</dbReference>
<dbReference type="GO" id="GO:0016810">
    <property type="term" value="F:hydrolase activity, acting on carbon-nitrogen (but not peptide) bonds"/>
    <property type="evidence" value="ECO:0007669"/>
    <property type="project" value="InterPro"/>
</dbReference>
<evidence type="ECO:0000313" key="4">
    <source>
        <dbReference type="EMBL" id="KAK8129488.1"/>
    </source>
</evidence>
<dbReference type="SUPFAM" id="SSF51556">
    <property type="entry name" value="Metallo-dependent hydrolases"/>
    <property type="match status" value="1"/>
</dbReference>
<dbReference type="Pfam" id="PF06985">
    <property type="entry name" value="HET"/>
    <property type="match status" value="1"/>
</dbReference>
<keyword evidence="5" id="KW-1185">Reference proteome</keyword>
<evidence type="ECO:0000259" key="2">
    <source>
        <dbReference type="Pfam" id="PF06985"/>
    </source>
</evidence>
<dbReference type="InterPro" id="IPR010730">
    <property type="entry name" value="HET"/>
</dbReference>
<feature type="domain" description="Amidohydrolase 3" evidence="3">
    <location>
        <begin position="99"/>
        <end position="564"/>
    </location>
</feature>
<dbReference type="InterPro" id="IPR052895">
    <property type="entry name" value="HetReg/Transcr_Mod"/>
</dbReference>
<accession>A0AAW0R6P9</accession>
<sequence length="1395" mass="153855">MHFKSAPLFLSLVARSWVANAATITAQNDTAVCGKLADVSQSYKSGALRGDLLLLNGTIYTMDAAETRATVVGIKEGAIVYVGDSVADARKSFLGSPPTIDLGGRVAIPGLVESHNHIVLMGNRPGYHTPLENAYSVAEVQQTFSARASRDAVPPGSFITTIGGFHPNQFSERRLPTLEELDVALPQHPAFVSIGFNGPSVTNSLGKAYFESALATGSVAISANGSIAAGEENGKALLALRGQLTLGNRTRGVRDAMAYATAMGITTHLDQGAFQATGTPADGAAHEDNYAMYDPWLAVYGARQGAVRLRINYLHQDNSTGVPALTQRLRNAFPFFGGDMVRTGGIGEFIADLDDYSGGPVFEAAALATARARWRVEVHSLTATDFQTQIKAFEKVDAEVGIKDLRWVVAHVPLITAEYLARLKKVGGGVNLSSWQYLSGAGPSAGPPYRTIVDSGIPAGIGGDGMQIAPMNPWVQAYYAVTGKNALGDQINEGQQITRQEFLRMYTRSNQWFLGGPDESLLGALEVGRLGDVVVLNEDYFGVPDEDLRKLSSVLTVVGGAVVHDTGAVAGYRSMDGPYAEEKWQSFFRDDNLDAIAHGTWSRNEDTPLARNAGVRRYRVDKIAAAYVAQLTGDVRTIAKSSRDVLDAALTAGNDDRGQFINGSDVTTVAPEAADEQKRRMVWTESVKYAKLEGRETGLVKCPRPLDLSKDPIRLLRLCKGQTGAEIQCEVFQSSLGDSEDIPYEALSYTWGGVPSDSSPQILLDNQPFPVTRNLFDALCALRLAHLDRLLWVDALCINQRDHREKGHQVGQMRSVYQNADMVLVWLGPSSDAIDDMMDLITSWGERSRALLENITFLRDIWKGTVTTRMAAHKTNVASFKQLLNGNPWFQRVWVIQEVANASAATVICCSKSVSSRIFSMMPCIMDLEIDRHTAAVLEVMPGPLRQQSWWNADRRLIMLLTKFSGSKASQEHDLIYALLGIASDAETLGLSIDYESPFQQLVDRTICLLALGDAGQSCLLRNSNRFGFPPFNLAEIFRDLTDPDDFVLRVLELAMQNSEGLFLKRLVNAPIISNIPTANLSKFDWWFGEHTRSLIDIYAISNNMELGPHSLMNLFEWALLRPYHFVCNKISRMDEFTPSSSAIVRYLPRISDLGFRNIVTRLHATEPMKFNMIFSHILLRSGRDEQIQILLDHGINNETVLNDEWVYESLKGRDFESLRVFLQIRGAAGIESPLSATRIIWSVVYELEDTPDRERVGLLEAVISCGADIEAPYTDRTPLQHAILTYSHCIVRVLVHRGANLGTCTENGQTPLHYAEQVVQPDGWNHRKILAELYIAGADDLAMDSNGRTPWQLNIMNRVKQEKRRPWNKLSYLIDSLDGYDSTDYRTLFEGRDG</sequence>
<feature type="domain" description="Heterokaryon incompatibility" evidence="2">
    <location>
        <begin position="744"/>
        <end position="898"/>
    </location>
</feature>
<name>A0AAW0R6P9_9PEZI</name>
<dbReference type="InterPro" id="IPR032466">
    <property type="entry name" value="Metal_Hydrolase"/>
</dbReference>
<evidence type="ECO:0000313" key="5">
    <source>
        <dbReference type="Proteomes" id="UP001392437"/>
    </source>
</evidence>
<dbReference type="Proteomes" id="UP001392437">
    <property type="component" value="Unassembled WGS sequence"/>
</dbReference>
<dbReference type="Gene3D" id="2.30.40.10">
    <property type="entry name" value="Urease, subunit C, domain 1"/>
    <property type="match status" value="1"/>
</dbReference>
<dbReference type="Gene3D" id="3.20.20.140">
    <property type="entry name" value="Metal-dependent hydrolases"/>
    <property type="match status" value="1"/>
</dbReference>
<keyword evidence="1" id="KW-0732">Signal</keyword>
<gene>
    <name evidence="4" type="ORF">PG999_001868</name>
</gene>
<proteinExistence type="predicted"/>
<dbReference type="Gene3D" id="3.10.310.70">
    <property type="match status" value="1"/>
</dbReference>
<evidence type="ECO:0000259" key="3">
    <source>
        <dbReference type="Pfam" id="PF07969"/>
    </source>
</evidence>
<dbReference type="SUPFAM" id="SSF51338">
    <property type="entry name" value="Composite domain of metallo-dependent hydrolases"/>
    <property type="match status" value="1"/>
</dbReference>
<organism evidence="4 5">
    <name type="scientific">Apiospora kogelbergensis</name>
    <dbReference type="NCBI Taxonomy" id="1337665"/>
    <lineage>
        <taxon>Eukaryota</taxon>
        <taxon>Fungi</taxon>
        <taxon>Dikarya</taxon>
        <taxon>Ascomycota</taxon>
        <taxon>Pezizomycotina</taxon>
        <taxon>Sordariomycetes</taxon>
        <taxon>Xylariomycetidae</taxon>
        <taxon>Amphisphaeriales</taxon>
        <taxon>Apiosporaceae</taxon>
        <taxon>Apiospora</taxon>
    </lineage>
</organism>
<reference evidence="4 5" key="1">
    <citation type="submission" date="2023-01" db="EMBL/GenBank/DDBJ databases">
        <title>Analysis of 21 Apiospora genomes using comparative genomics revels a genus with tremendous synthesis potential of carbohydrate active enzymes and secondary metabolites.</title>
        <authorList>
            <person name="Sorensen T."/>
        </authorList>
    </citation>
    <scope>NUCLEOTIDE SEQUENCE [LARGE SCALE GENOMIC DNA]</scope>
    <source>
        <strain evidence="4 5">CBS 117206</strain>
    </source>
</reference>
<comment type="caution">
    <text evidence="4">The sequence shown here is derived from an EMBL/GenBank/DDBJ whole genome shotgun (WGS) entry which is preliminary data.</text>
</comment>
<dbReference type="SUPFAM" id="SSF48403">
    <property type="entry name" value="Ankyrin repeat"/>
    <property type="match status" value="1"/>
</dbReference>
<protein>
    <submittedName>
        <fullName evidence="4">HET-domain-containing protein</fullName>
    </submittedName>
</protein>
<dbReference type="EMBL" id="JAQQWP010000002">
    <property type="protein sequence ID" value="KAK8129488.1"/>
    <property type="molecule type" value="Genomic_DNA"/>
</dbReference>
<dbReference type="Pfam" id="PF07969">
    <property type="entry name" value="Amidohydro_3"/>
    <property type="match status" value="1"/>
</dbReference>
<dbReference type="InterPro" id="IPR011059">
    <property type="entry name" value="Metal-dep_hydrolase_composite"/>
</dbReference>
<dbReference type="Gene3D" id="1.25.40.20">
    <property type="entry name" value="Ankyrin repeat-containing domain"/>
    <property type="match status" value="1"/>
</dbReference>
<dbReference type="InterPro" id="IPR013108">
    <property type="entry name" value="Amidohydro_3"/>
</dbReference>
<feature type="chain" id="PRO_5043317752" evidence="1">
    <location>
        <begin position="22"/>
        <end position="1395"/>
    </location>
</feature>
<dbReference type="InterPro" id="IPR036770">
    <property type="entry name" value="Ankyrin_rpt-contain_sf"/>
</dbReference>
<evidence type="ECO:0000256" key="1">
    <source>
        <dbReference type="SAM" id="SignalP"/>
    </source>
</evidence>
<dbReference type="PANTHER" id="PTHR24148">
    <property type="entry name" value="ANKYRIN REPEAT DOMAIN-CONTAINING PROTEIN 39 HOMOLOG-RELATED"/>
    <property type="match status" value="1"/>
</dbReference>